<evidence type="ECO:0000256" key="1">
    <source>
        <dbReference type="ARBA" id="ARBA00008520"/>
    </source>
</evidence>
<dbReference type="PANTHER" id="PTHR30061">
    <property type="entry name" value="MALTOSE-BINDING PERIPLASMIC PROTEIN"/>
    <property type="match status" value="1"/>
</dbReference>
<gene>
    <name evidence="4" type="ORF">LHJ74_32995</name>
</gene>
<dbReference type="Pfam" id="PF13416">
    <property type="entry name" value="SBP_bac_8"/>
    <property type="match status" value="1"/>
</dbReference>
<comment type="caution">
    <text evidence="4">The sequence shown here is derived from an EMBL/GenBank/DDBJ whole genome shotgun (WGS) entry which is preliminary data.</text>
</comment>
<accession>A0ABT2K3C3</accession>
<dbReference type="RefSeq" id="WP_260222028.1">
    <property type="nucleotide sequence ID" value="NZ_JAJAGO010000024.1"/>
</dbReference>
<dbReference type="SUPFAM" id="SSF53850">
    <property type="entry name" value="Periplasmic binding protein-like II"/>
    <property type="match status" value="1"/>
</dbReference>
<evidence type="ECO:0000313" key="4">
    <source>
        <dbReference type="EMBL" id="MCT2594675.1"/>
    </source>
</evidence>
<keyword evidence="2" id="KW-0813">Transport</keyword>
<organism evidence="4 5">
    <name type="scientific">Streptomyces gossypii</name>
    <dbReference type="NCBI Taxonomy" id="2883101"/>
    <lineage>
        <taxon>Bacteria</taxon>
        <taxon>Bacillati</taxon>
        <taxon>Actinomycetota</taxon>
        <taxon>Actinomycetes</taxon>
        <taxon>Kitasatosporales</taxon>
        <taxon>Streptomycetaceae</taxon>
        <taxon>Streptomyces</taxon>
    </lineage>
</organism>
<reference evidence="4 5" key="1">
    <citation type="submission" date="2021-10" db="EMBL/GenBank/DDBJ databases">
        <title>Streptomyces gossypii sp. nov., isolated from soil collected from cotton field.</title>
        <authorList>
            <person name="Ge X."/>
            <person name="Chen X."/>
            <person name="Liu W."/>
        </authorList>
    </citation>
    <scope>NUCLEOTIDE SEQUENCE [LARGE SCALE GENOMIC DNA]</scope>
    <source>
        <strain evidence="4 5">N2-109</strain>
    </source>
</reference>
<dbReference type="Proteomes" id="UP001156389">
    <property type="component" value="Unassembled WGS sequence"/>
</dbReference>
<sequence length="401" mass="42759">MIPLSVTLTIVATAGLAGCSQERDPDVYTVLNSSTDESFHRWDAEAMARCSKKLGITIEQQSVPAAQLLTKALRMASSKSLPDVLQLDASQVPSFAAAGGLVPLEEVGVSDSGIPEGIVKFGSYDGTYYGAARSVNTLALFYNKKILDKAGVEVPTTWDELRTTAKDLTRGKQYGVALSAGGAEDGVFQFMPFMWSNGGDETDLDSPEAAEALNFWKSLIKDRSLSKSTVNWTQADVNDQFMAGNAAMMINGPWQLETLDAQKNLDYGIATIPVPEAGDDSVAPLGGAVLTASNTGDSAREKKAGRVINCLTSRSEQTDYALKSSMVPANEQAAAEWRRQVPELSSLANQVAEGRSRTAKIGDRWPTVSLALQSAFQSALTGKTSTRAALEQAQERATSGN</sequence>
<keyword evidence="5" id="KW-1185">Reference proteome</keyword>
<dbReference type="PANTHER" id="PTHR30061:SF50">
    <property type="entry name" value="MALTOSE_MALTODEXTRIN-BINDING PERIPLASMIC PROTEIN"/>
    <property type="match status" value="1"/>
</dbReference>
<dbReference type="CDD" id="cd13585">
    <property type="entry name" value="PBP2_TMBP_like"/>
    <property type="match status" value="1"/>
</dbReference>
<comment type="similarity">
    <text evidence="1">Belongs to the bacterial solute-binding protein 1 family.</text>
</comment>
<evidence type="ECO:0000256" key="2">
    <source>
        <dbReference type="ARBA" id="ARBA00022448"/>
    </source>
</evidence>
<name>A0ABT2K3C3_9ACTN</name>
<evidence type="ECO:0000256" key="3">
    <source>
        <dbReference type="ARBA" id="ARBA00022729"/>
    </source>
</evidence>
<protein>
    <submittedName>
        <fullName evidence="4">Sugar ABC transporter substrate-binding protein</fullName>
    </submittedName>
</protein>
<dbReference type="EMBL" id="JAJAGO010000024">
    <property type="protein sequence ID" value="MCT2594675.1"/>
    <property type="molecule type" value="Genomic_DNA"/>
</dbReference>
<evidence type="ECO:0000313" key="5">
    <source>
        <dbReference type="Proteomes" id="UP001156389"/>
    </source>
</evidence>
<dbReference type="InterPro" id="IPR006059">
    <property type="entry name" value="SBP"/>
</dbReference>
<dbReference type="Gene3D" id="3.40.190.10">
    <property type="entry name" value="Periplasmic binding protein-like II"/>
    <property type="match status" value="2"/>
</dbReference>
<proteinExistence type="inferred from homology"/>
<keyword evidence="3" id="KW-0732">Signal</keyword>